<organism evidence="1">
    <name type="scientific">marine sediment metagenome</name>
    <dbReference type="NCBI Taxonomy" id="412755"/>
    <lineage>
        <taxon>unclassified sequences</taxon>
        <taxon>metagenomes</taxon>
        <taxon>ecological metagenomes</taxon>
    </lineage>
</organism>
<sequence>MPIRPNDPAVPANREACKVLSKFAKPFLVAFSDGEREESRGLRTSYVKKYKAYTAYNLNMPGCMFHA</sequence>
<proteinExistence type="predicted"/>
<gene>
    <name evidence="1" type="ORF">S01H1_40871</name>
</gene>
<reference evidence="1" key="1">
    <citation type="journal article" date="2014" name="Front. Microbiol.">
        <title>High frequency of phylogenetically diverse reductive dehalogenase-homologous genes in deep subseafloor sedimentary metagenomes.</title>
        <authorList>
            <person name="Kawai M."/>
            <person name="Futagami T."/>
            <person name="Toyoda A."/>
            <person name="Takaki Y."/>
            <person name="Nishi S."/>
            <person name="Hori S."/>
            <person name="Arai W."/>
            <person name="Tsubouchi T."/>
            <person name="Morono Y."/>
            <person name="Uchiyama I."/>
            <person name="Ito T."/>
            <person name="Fujiyama A."/>
            <person name="Inagaki F."/>
            <person name="Takami H."/>
        </authorList>
    </citation>
    <scope>NUCLEOTIDE SEQUENCE</scope>
    <source>
        <strain evidence="1">Expedition CK06-06</strain>
    </source>
</reference>
<comment type="caution">
    <text evidence="1">The sequence shown here is derived from an EMBL/GenBank/DDBJ whole genome shotgun (WGS) entry which is preliminary data.</text>
</comment>
<accession>X0VE12</accession>
<evidence type="ECO:0000313" key="1">
    <source>
        <dbReference type="EMBL" id="GAG09457.1"/>
    </source>
</evidence>
<protein>
    <submittedName>
        <fullName evidence="1">Uncharacterized protein</fullName>
    </submittedName>
</protein>
<dbReference type="AlphaFoldDB" id="X0VE12"/>
<name>X0VE12_9ZZZZ</name>
<dbReference type="EMBL" id="BARS01025895">
    <property type="protein sequence ID" value="GAG09457.1"/>
    <property type="molecule type" value="Genomic_DNA"/>
</dbReference>